<dbReference type="InterPro" id="IPR008928">
    <property type="entry name" value="6-hairpin_glycosidase_sf"/>
</dbReference>
<accession>A0A1N6K6N6</accession>
<dbReference type="GO" id="GO:0005975">
    <property type="term" value="P:carbohydrate metabolic process"/>
    <property type="evidence" value="ECO:0007669"/>
    <property type="project" value="InterPro"/>
</dbReference>
<protein>
    <recommendedName>
        <fullName evidence="4">Trehalase</fullName>
    </recommendedName>
</protein>
<evidence type="ECO:0000313" key="2">
    <source>
        <dbReference type="EMBL" id="SIO52249.1"/>
    </source>
</evidence>
<sequence length="473" mass="54153">MFIRSLLLLLICLKGNAQQIVFHSSNAKLEAAFNWAQQMALSYKGHKDDPVGPWYESALPPRSAFCMRDVAHQCIGGEILGLAAENRNMLTLFAKNISKEKDWCSYWEMNKHGLPAPEDYRNDKEFWYNLNANFDIMNANWRMYLWTGNKLYINDPVFRNFHDRSVDEYINTWILQADSLLVRPAYPNAPIPFNEKDAFHRCRGLPSYSEGVPHLKMGVDLIAALYRGLETYAAILETGGQRAKAAGYRLKAEQYRRHIENTWWDAQAQQYQTHVTNDGAFGKGEGETFLLWFDALKDSTRARRTIEHLVSNNWNVENLSYFPVVLSRYGYYDQALRYILHLADPGTKRREYPEVSFGVVEGIIQGLMGVDADARYNRISTLFNGQQADTLSAENIPVLSGRITVSEYRNSASLQYHGNTAIVWRAKFTGRHAFIKTGNRKIKALQELDKRGNFISYADVKLQPGKAMTVTVD</sequence>
<evidence type="ECO:0000256" key="1">
    <source>
        <dbReference type="SAM" id="SignalP"/>
    </source>
</evidence>
<feature type="signal peptide" evidence="1">
    <location>
        <begin position="1"/>
        <end position="17"/>
    </location>
</feature>
<feature type="chain" id="PRO_5013383093" description="Trehalase" evidence="1">
    <location>
        <begin position="18"/>
        <end position="473"/>
    </location>
</feature>
<proteinExistence type="predicted"/>
<dbReference type="Proteomes" id="UP000185003">
    <property type="component" value="Unassembled WGS sequence"/>
</dbReference>
<organism evidence="2 3">
    <name type="scientific">Chitinophaga niabensis</name>
    <dbReference type="NCBI Taxonomy" id="536979"/>
    <lineage>
        <taxon>Bacteria</taxon>
        <taxon>Pseudomonadati</taxon>
        <taxon>Bacteroidota</taxon>
        <taxon>Chitinophagia</taxon>
        <taxon>Chitinophagales</taxon>
        <taxon>Chitinophagaceae</taxon>
        <taxon>Chitinophaga</taxon>
    </lineage>
</organism>
<evidence type="ECO:0008006" key="4">
    <source>
        <dbReference type="Google" id="ProtNLM"/>
    </source>
</evidence>
<dbReference type="InterPro" id="IPR012341">
    <property type="entry name" value="6hp_glycosidase-like_sf"/>
</dbReference>
<dbReference type="Gene3D" id="1.50.10.10">
    <property type="match status" value="1"/>
</dbReference>
<dbReference type="STRING" id="536979.SAMN04488055_5196"/>
<dbReference type="SUPFAM" id="SSF48208">
    <property type="entry name" value="Six-hairpin glycosidases"/>
    <property type="match status" value="1"/>
</dbReference>
<name>A0A1N6K6N6_9BACT</name>
<evidence type="ECO:0000313" key="3">
    <source>
        <dbReference type="Proteomes" id="UP000185003"/>
    </source>
</evidence>
<dbReference type="RefSeq" id="WP_074242450.1">
    <property type="nucleotide sequence ID" value="NZ_FSRA01000002.1"/>
</dbReference>
<keyword evidence="3" id="KW-1185">Reference proteome</keyword>
<dbReference type="AlphaFoldDB" id="A0A1N6K6N6"/>
<keyword evidence="1" id="KW-0732">Signal</keyword>
<reference evidence="2 3" key="1">
    <citation type="submission" date="2016-11" db="EMBL/GenBank/DDBJ databases">
        <authorList>
            <person name="Jaros S."/>
            <person name="Januszkiewicz K."/>
            <person name="Wedrychowicz H."/>
        </authorList>
    </citation>
    <scope>NUCLEOTIDE SEQUENCE [LARGE SCALE GENOMIC DNA]</scope>
    <source>
        <strain evidence="2 3">DSM 24787</strain>
    </source>
</reference>
<gene>
    <name evidence="2" type="ORF">SAMN04488055_5196</name>
</gene>
<dbReference type="EMBL" id="FSRA01000002">
    <property type="protein sequence ID" value="SIO52249.1"/>
    <property type="molecule type" value="Genomic_DNA"/>
</dbReference>
<dbReference type="OrthoDB" id="2481603at2"/>